<organism evidence="2">
    <name type="scientific">Castor canadensis</name>
    <name type="common">American beaver</name>
    <dbReference type="NCBI Taxonomy" id="51338"/>
    <lineage>
        <taxon>Eukaryota</taxon>
        <taxon>Metazoa</taxon>
        <taxon>Chordata</taxon>
        <taxon>Craniata</taxon>
        <taxon>Vertebrata</taxon>
        <taxon>Euteleostomi</taxon>
        <taxon>Mammalia</taxon>
        <taxon>Eutheria</taxon>
        <taxon>Euarchontoglires</taxon>
        <taxon>Glires</taxon>
        <taxon>Rodentia</taxon>
        <taxon>Castorimorpha</taxon>
        <taxon>Castoridae</taxon>
        <taxon>Castor</taxon>
    </lineage>
</organism>
<dbReference type="Ensembl" id="ENSCCNT00000001320.1">
    <property type="protein sequence ID" value="ENSCCNP00000001016.1"/>
    <property type="gene ID" value="ENSCCNG00000001117.1"/>
</dbReference>
<feature type="region of interest" description="Disordered" evidence="1">
    <location>
        <begin position="51"/>
        <end position="74"/>
    </location>
</feature>
<name>A0A8C0VUJ5_CASCN</name>
<proteinExistence type="predicted"/>
<protein>
    <submittedName>
        <fullName evidence="2">Uncharacterized protein</fullName>
    </submittedName>
</protein>
<sequence length="170" mass="18602">ISSHPLNITTETFSSKNIIQTESNNIPKSLEETFQSKEGEIPKSLEDTIQSKEGEIPKSLEDAIPPRDGDIPKSLEDTIQSSEEDIPKFSGETIQPEECTISKFPPSQPIAGLGGSQFEDCLGKKVCKSPSQQKKSRVPPACHSSNNGKHKIGGSWSKPAWVKRETLCPK</sequence>
<evidence type="ECO:0000256" key="1">
    <source>
        <dbReference type="SAM" id="MobiDB-lite"/>
    </source>
</evidence>
<dbReference type="AlphaFoldDB" id="A0A8C0VUJ5"/>
<reference evidence="2" key="1">
    <citation type="submission" date="2023-09" db="UniProtKB">
        <authorList>
            <consortium name="Ensembl"/>
        </authorList>
    </citation>
    <scope>IDENTIFICATION</scope>
</reference>
<feature type="region of interest" description="Disordered" evidence="1">
    <location>
        <begin position="129"/>
        <end position="158"/>
    </location>
</feature>
<evidence type="ECO:0000313" key="2">
    <source>
        <dbReference type="Ensembl" id="ENSCCNP00000001016.1"/>
    </source>
</evidence>
<accession>A0A8C0VUJ5</accession>